<sequence>MWWNDVPVAQEGMADRLVDGLVDISVFGCICQSLYYWYSES</sequence>
<proteinExistence type="predicted"/>
<keyword evidence="1" id="KW-0812">Transmembrane</keyword>
<accession>G6B0K4</accession>
<comment type="caution">
    <text evidence="2">The sequence shown here is derived from an EMBL/GenBank/DDBJ whole genome shotgun (WGS) entry which is preliminary data.</text>
</comment>
<reference evidence="2 3" key="1">
    <citation type="submission" date="2011-08" db="EMBL/GenBank/DDBJ databases">
        <authorList>
            <person name="Weinstock G."/>
            <person name="Sodergren E."/>
            <person name="Clifton S."/>
            <person name="Fulton L."/>
            <person name="Fulton B."/>
            <person name="Courtney L."/>
            <person name="Fronick C."/>
            <person name="Harrison M."/>
            <person name="Strong C."/>
            <person name="Farmer C."/>
            <person name="Delahaunty K."/>
            <person name="Markovic C."/>
            <person name="Hall O."/>
            <person name="Minx P."/>
            <person name="Tomlinson C."/>
            <person name="Mitreva M."/>
            <person name="Hou S."/>
            <person name="Chen J."/>
            <person name="Wollam A."/>
            <person name="Pepin K.H."/>
            <person name="Johnson M."/>
            <person name="Bhonagiri V."/>
            <person name="Zhang X."/>
            <person name="Suruliraj S."/>
            <person name="Warren W."/>
            <person name="Chinwalla A."/>
            <person name="Mardis E.R."/>
            <person name="Wilson R.K."/>
        </authorList>
    </citation>
    <scope>NUCLEOTIDE SEQUENCE [LARGE SCALE GENOMIC DNA]</scope>
    <source>
        <strain evidence="2 3">DSM 18206</strain>
    </source>
</reference>
<gene>
    <name evidence="2" type="ORF">HMPREF0673_02412</name>
</gene>
<dbReference type="Proteomes" id="UP000004407">
    <property type="component" value="Unassembled WGS sequence"/>
</dbReference>
<evidence type="ECO:0000313" key="2">
    <source>
        <dbReference type="EMBL" id="EHJ37261.1"/>
    </source>
</evidence>
<evidence type="ECO:0000313" key="3">
    <source>
        <dbReference type="Proteomes" id="UP000004407"/>
    </source>
</evidence>
<name>G6B0K4_9BACT</name>
<dbReference type="AlphaFoldDB" id="G6B0K4"/>
<evidence type="ECO:0000256" key="1">
    <source>
        <dbReference type="SAM" id="Phobius"/>
    </source>
</evidence>
<keyword evidence="1" id="KW-0472">Membrane</keyword>
<feature type="transmembrane region" description="Helical" evidence="1">
    <location>
        <begin position="20"/>
        <end position="38"/>
    </location>
</feature>
<keyword evidence="1" id="KW-1133">Transmembrane helix</keyword>
<organism evidence="2 3">
    <name type="scientific">Leyella stercorea DSM 18206</name>
    <dbReference type="NCBI Taxonomy" id="1002367"/>
    <lineage>
        <taxon>Bacteria</taxon>
        <taxon>Pseudomonadati</taxon>
        <taxon>Bacteroidota</taxon>
        <taxon>Bacteroidia</taxon>
        <taxon>Bacteroidales</taxon>
        <taxon>Prevotellaceae</taxon>
        <taxon>Leyella</taxon>
    </lineage>
</organism>
<dbReference type="EMBL" id="AFZZ01000204">
    <property type="protein sequence ID" value="EHJ37261.1"/>
    <property type="molecule type" value="Genomic_DNA"/>
</dbReference>
<dbReference type="HOGENOM" id="CLU_3274733_0_0_10"/>
<protein>
    <submittedName>
        <fullName evidence="2">Uncharacterized protein</fullName>
    </submittedName>
</protein>